<dbReference type="RefSeq" id="WP_066673838.1">
    <property type="nucleotide sequence ID" value="NZ_CABMIZ010000002.1"/>
</dbReference>
<name>A0A9N7PKQ4_CLOSE</name>
<dbReference type="AlphaFoldDB" id="A0A9N7PKQ4"/>
<keyword evidence="4" id="KW-1185">Reference proteome</keyword>
<dbReference type="GeneID" id="303560538"/>
<evidence type="ECO:0000313" key="4">
    <source>
        <dbReference type="Proteomes" id="UP001055437"/>
    </source>
</evidence>
<dbReference type="NCBIfam" id="TIGR02841">
    <property type="entry name" value="spore_YyaC"/>
    <property type="match status" value="1"/>
</dbReference>
<evidence type="ECO:0000313" key="2">
    <source>
        <dbReference type="EMBL" id="USS00906.1"/>
    </source>
</evidence>
<dbReference type="GO" id="GO:0006508">
    <property type="term" value="P:proteolysis"/>
    <property type="evidence" value="ECO:0007669"/>
    <property type="project" value="UniProtKB-KW"/>
</dbReference>
<dbReference type="OrthoDB" id="9815953at2"/>
<dbReference type="EMBL" id="CP023671">
    <property type="protein sequence ID" value="AYE34317.1"/>
    <property type="molecule type" value="Genomic_DNA"/>
</dbReference>
<dbReference type="EMBL" id="CP099799">
    <property type="protein sequence ID" value="USS00906.1"/>
    <property type="molecule type" value="Genomic_DNA"/>
</dbReference>
<dbReference type="Proteomes" id="UP001055437">
    <property type="component" value="Chromosome"/>
</dbReference>
<dbReference type="InterPro" id="IPR023430">
    <property type="entry name" value="Pept_HybD-like_dom_sf"/>
</dbReference>
<protein>
    <submittedName>
        <fullName evidence="1">Spore protease YyaC</fullName>
    </submittedName>
</protein>
<evidence type="ECO:0000313" key="3">
    <source>
        <dbReference type="Proteomes" id="UP000280586"/>
    </source>
</evidence>
<keyword evidence="1" id="KW-0378">Hydrolase</keyword>
<dbReference type="Proteomes" id="UP000280586">
    <property type="component" value="Chromosome"/>
</dbReference>
<evidence type="ECO:0000313" key="1">
    <source>
        <dbReference type="EMBL" id="AYE34317.1"/>
    </source>
</evidence>
<dbReference type="InterPro" id="IPR009665">
    <property type="entry name" value="YyaC"/>
</dbReference>
<dbReference type="SUPFAM" id="SSF53163">
    <property type="entry name" value="HybD-like"/>
    <property type="match status" value="1"/>
</dbReference>
<sequence length="198" mass="22097">MSKCFSVTACSPNSYVEVRDYLCNKLNKLIKENKDIIFICIGTDRSTGDSLGPLVGYKLKFISRKNIHIYGSLENPIHANNVENTFKKIKSTFNNPYIIAIDSCLGDIHNIGKVFIEDKPLRPGLALDKNLPPIGNMSIRGVVNIAGNLEFMVLQNTRLCTVMTLADCISNGIFHFILKSLGNNTKYLNTSLDSMKYL</sequence>
<dbReference type="Pfam" id="PF06866">
    <property type="entry name" value="DUF1256"/>
    <property type="match status" value="1"/>
</dbReference>
<accession>A0A9N7PKQ4</accession>
<reference evidence="1 3" key="1">
    <citation type="submission" date="2017-09" db="EMBL/GenBank/DDBJ databases">
        <authorList>
            <person name="Thomas P."/>
            <person name="Seyboldt C."/>
        </authorList>
    </citation>
    <scope>NUCLEOTIDE SEQUENCE [LARGE SCALE GENOMIC DNA]</scope>
    <source>
        <strain evidence="1 3">DSM 7534</strain>
    </source>
</reference>
<dbReference type="GO" id="GO:0008233">
    <property type="term" value="F:peptidase activity"/>
    <property type="evidence" value="ECO:0007669"/>
    <property type="project" value="UniProtKB-KW"/>
</dbReference>
<keyword evidence="1" id="KW-0645">Protease</keyword>
<reference evidence="2" key="2">
    <citation type="submission" date="2022-06" db="EMBL/GenBank/DDBJ databases">
        <authorList>
            <person name="Holder M.E."/>
            <person name="Ajami N.J."/>
            <person name="Petrosino J.F."/>
        </authorList>
    </citation>
    <scope>NUCLEOTIDE SEQUENCE</scope>
    <source>
        <strain evidence="2">RMA 8861</strain>
    </source>
</reference>
<dbReference type="KEGG" id="csep:CP523_07600"/>
<organism evidence="1 3">
    <name type="scientific">Clostridium septicum</name>
    <dbReference type="NCBI Taxonomy" id="1504"/>
    <lineage>
        <taxon>Bacteria</taxon>
        <taxon>Bacillati</taxon>
        <taxon>Bacillota</taxon>
        <taxon>Clostridia</taxon>
        <taxon>Eubacteriales</taxon>
        <taxon>Clostridiaceae</taxon>
        <taxon>Clostridium</taxon>
    </lineage>
</organism>
<gene>
    <name evidence="1" type="primary">yyaC</name>
    <name evidence="1" type="ORF">CP523_07600</name>
    <name evidence="2" type="ORF">NH397_15940</name>
</gene>
<proteinExistence type="predicted"/>